<dbReference type="SUPFAM" id="SSF56112">
    <property type="entry name" value="Protein kinase-like (PK-like)"/>
    <property type="match status" value="1"/>
</dbReference>
<dbReference type="RefSeq" id="WP_343130042.1">
    <property type="nucleotide sequence ID" value="NZ_JBCITK010000001.1"/>
</dbReference>
<proteinExistence type="inferred from homology"/>
<dbReference type="Proteomes" id="UP001418796">
    <property type="component" value="Unassembled WGS sequence"/>
</dbReference>
<dbReference type="PANTHER" id="PTHR21064">
    <property type="entry name" value="AMINOGLYCOSIDE PHOSPHOTRANSFERASE DOMAIN-CONTAINING PROTEIN-RELATED"/>
    <property type="match status" value="1"/>
</dbReference>
<dbReference type="InterPro" id="IPR011009">
    <property type="entry name" value="Kinase-like_dom_sf"/>
</dbReference>
<protein>
    <submittedName>
        <fullName evidence="3">Phosphotransferase</fullName>
    </submittedName>
</protein>
<sequence length="326" mass="38956">MKENLVREAAVKYQAQLIKKAGGFSDQVYVIRHLEREYIIKAYHSKDISLRQLQSQLIWIKLLRDGGLAVPDVLKTISGDTVYQQTTDIEETYYYVVFSKVNGRMIPYKEWNADFYRIWGRTLGRMHQVASSFNEPDEEFDLPHWSTTPSYLAIHESFDDQMLKTFHEMVEYSSSLPTSNETFGIIHHDLHHENLLINQGQGYPIDFGDVQYNYYFYDLAISIYHALQFVRDTERHDFLKLFLVEMFKGYEQTFQRVHVFGDWVDQLPFFLEYRRMYSYYYLQLYLPNEKKKLVDHRLKKMHRAILHRTPVVSLPKSLIKEINQML</sequence>
<evidence type="ECO:0000256" key="1">
    <source>
        <dbReference type="ARBA" id="ARBA00038240"/>
    </source>
</evidence>
<name>A0ABU9VGI4_9BACI</name>
<comment type="similarity">
    <text evidence="1">Belongs to the pseudomonas-type ThrB family.</text>
</comment>
<dbReference type="InterPro" id="IPR050249">
    <property type="entry name" value="Pseudomonas-type_ThrB"/>
</dbReference>
<evidence type="ECO:0000313" key="4">
    <source>
        <dbReference type="Proteomes" id="UP001418796"/>
    </source>
</evidence>
<keyword evidence="4" id="KW-1185">Reference proteome</keyword>
<feature type="domain" description="Aminoglycoside phosphotransferase" evidence="2">
    <location>
        <begin position="21"/>
        <end position="242"/>
    </location>
</feature>
<comment type="caution">
    <text evidence="3">The sequence shown here is derived from an EMBL/GenBank/DDBJ whole genome shotgun (WGS) entry which is preliminary data.</text>
</comment>
<evidence type="ECO:0000313" key="3">
    <source>
        <dbReference type="EMBL" id="MEN0643026.1"/>
    </source>
</evidence>
<evidence type="ECO:0000259" key="2">
    <source>
        <dbReference type="Pfam" id="PF01636"/>
    </source>
</evidence>
<dbReference type="Pfam" id="PF01636">
    <property type="entry name" value="APH"/>
    <property type="match status" value="1"/>
</dbReference>
<reference evidence="3 4" key="1">
    <citation type="submission" date="2024-03" db="EMBL/GenBank/DDBJ databases">
        <title>Bacilli Hybrid Assemblies.</title>
        <authorList>
            <person name="Kovac J."/>
        </authorList>
    </citation>
    <scope>NUCLEOTIDE SEQUENCE [LARGE SCALE GENOMIC DNA]</scope>
    <source>
        <strain evidence="3 4">FSL R7-0666</strain>
    </source>
</reference>
<gene>
    <name evidence="3" type="ORF">MKY91_07695</name>
</gene>
<dbReference type="EMBL" id="JBCITK010000001">
    <property type="protein sequence ID" value="MEN0643026.1"/>
    <property type="molecule type" value="Genomic_DNA"/>
</dbReference>
<dbReference type="Gene3D" id="3.90.1200.10">
    <property type="match status" value="1"/>
</dbReference>
<dbReference type="InterPro" id="IPR002575">
    <property type="entry name" value="Aminoglycoside_PTrfase"/>
</dbReference>
<accession>A0ABU9VGI4</accession>
<organism evidence="3 4">
    <name type="scientific">Alkalicoccobacillus gibsonii</name>
    <dbReference type="NCBI Taxonomy" id="79881"/>
    <lineage>
        <taxon>Bacteria</taxon>
        <taxon>Bacillati</taxon>
        <taxon>Bacillota</taxon>
        <taxon>Bacilli</taxon>
        <taxon>Bacillales</taxon>
        <taxon>Bacillaceae</taxon>
        <taxon>Alkalicoccobacillus</taxon>
    </lineage>
</organism>
<dbReference type="PANTHER" id="PTHR21064:SF6">
    <property type="entry name" value="AMINOGLYCOSIDE PHOSPHOTRANSFERASE DOMAIN-CONTAINING PROTEIN"/>
    <property type="match status" value="1"/>
</dbReference>